<sequence>MSDNDLIKLRQELHRRAETAHEEHRTASFITETLLRTKPAILHGKVGGRGIAAEYHSASRGPTVLLRCELDALPIPEQASIPYSSQNPGVSHKCGHDGHMAAMVGLANRLGAASPACGRVILLFQPAEETGEGAHLVLDDPVLKKLQPDWVFAFHNLPGYDLGKVIIRPGTFAYGSRGLAITLTGATAHAAEPEAGRSPALAMAQIIEGLSALSGAQTGPGEPALATVIHARLGVEAFGTTPGEGVVMVTLRGALEEDIDRLERTCRDLALRIAKAEGLDIDIEKREPFPATVNDSEAVQIVRNAALAAGLEVIELPHPFRWSEDFGHFTKLHRGALFGLGAGPDHPSLHHPDYDFPDKILGPAVAVLGGIVDRICG</sequence>
<feature type="binding site" evidence="1">
    <location>
        <position position="94"/>
    </location>
    <ligand>
        <name>Mn(2+)</name>
        <dbReference type="ChEBI" id="CHEBI:29035"/>
        <label>2</label>
    </ligand>
</feature>
<keyword evidence="2" id="KW-0175">Coiled coil</keyword>
<reference evidence="4" key="1">
    <citation type="submission" date="2021-05" db="EMBL/GenBank/DDBJ databases">
        <title>Energy efficiency and biological interactions define the core microbiome of deep oligotrophic groundwater.</title>
        <authorList>
            <person name="Mehrshad M."/>
            <person name="Lopez-Fernandez M."/>
            <person name="Bell E."/>
            <person name="Bernier-Latmani R."/>
            <person name="Bertilsson S."/>
            <person name="Dopson M."/>
        </authorList>
    </citation>
    <scope>NUCLEOTIDE SEQUENCE</scope>
    <source>
        <strain evidence="4">Modern_marine.mb.64</strain>
    </source>
</reference>
<dbReference type="PANTHER" id="PTHR11014">
    <property type="entry name" value="PEPTIDASE M20 FAMILY MEMBER"/>
    <property type="match status" value="1"/>
</dbReference>
<dbReference type="Pfam" id="PF01546">
    <property type="entry name" value="Peptidase_M20"/>
    <property type="match status" value="1"/>
</dbReference>
<comment type="caution">
    <text evidence="4">The sequence shown here is derived from an EMBL/GenBank/DDBJ whole genome shotgun (WGS) entry which is preliminary data.</text>
</comment>
<dbReference type="SUPFAM" id="SSF53187">
    <property type="entry name" value="Zn-dependent exopeptidases"/>
    <property type="match status" value="1"/>
</dbReference>
<keyword evidence="1" id="KW-0464">Manganese</keyword>
<feature type="binding site" evidence="1">
    <location>
        <position position="96"/>
    </location>
    <ligand>
        <name>Mn(2+)</name>
        <dbReference type="ChEBI" id="CHEBI:29035"/>
        <label>2</label>
    </ligand>
</feature>
<accession>A0A948RVT2</accession>
<dbReference type="InterPro" id="IPR011650">
    <property type="entry name" value="Peptidase_M20_dimer"/>
</dbReference>
<dbReference type="EMBL" id="JAHJDP010000019">
    <property type="protein sequence ID" value="MBU2689877.1"/>
    <property type="molecule type" value="Genomic_DNA"/>
</dbReference>
<dbReference type="SUPFAM" id="SSF55031">
    <property type="entry name" value="Bacterial exopeptidase dimerisation domain"/>
    <property type="match status" value="1"/>
</dbReference>
<dbReference type="Proteomes" id="UP000777784">
    <property type="component" value="Unassembled WGS sequence"/>
</dbReference>
<evidence type="ECO:0000256" key="2">
    <source>
        <dbReference type="SAM" id="Coils"/>
    </source>
</evidence>
<dbReference type="Gene3D" id="3.30.70.360">
    <property type="match status" value="1"/>
</dbReference>
<dbReference type="NCBIfam" id="TIGR01891">
    <property type="entry name" value="amidohydrolases"/>
    <property type="match status" value="1"/>
</dbReference>
<comment type="cofactor">
    <cofactor evidence="1">
        <name>Mn(2+)</name>
        <dbReference type="ChEBI" id="CHEBI:29035"/>
    </cofactor>
    <text evidence="1">The Mn(2+) ion enhances activity.</text>
</comment>
<dbReference type="Pfam" id="PF07687">
    <property type="entry name" value="M20_dimer"/>
    <property type="match status" value="1"/>
</dbReference>
<feature type="coiled-coil region" evidence="2">
    <location>
        <begin position="252"/>
        <end position="279"/>
    </location>
</feature>
<feature type="binding site" evidence="1">
    <location>
        <position position="155"/>
    </location>
    <ligand>
        <name>Mn(2+)</name>
        <dbReference type="ChEBI" id="CHEBI:29035"/>
        <label>2</label>
    </ligand>
</feature>
<feature type="binding site" evidence="1">
    <location>
        <position position="350"/>
    </location>
    <ligand>
        <name>Mn(2+)</name>
        <dbReference type="ChEBI" id="CHEBI:29035"/>
        <label>2</label>
    </ligand>
</feature>
<dbReference type="AlphaFoldDB" id="A0A948RVT2"/>
<evidence type="ECO:0000313" key="5">
    <source>
        <dbReference type="Proteomes" id="UP000777784"/>
    </source>
</evidence>
<evidence type="ECO:0000256" key="1">
    <source>
        <dbReference type="PIRSR" id="PIRSR005962-1"/>
    </source>
</evidence>
<feature type="binding site" evidence="1">
    <location>
        <position position="129"/>
    </location>
    <ligand>
        <name>Mn(2+)</name>
        <dbReference type="ChEBI" id="CHEBI:29035"/>
        <label>2</label>
    </ligand>
</feature>
<name>A0A948RVT2_UNCEI</name>
<dbReference type="PIRSF" id="PIRSF005962">
    <property type="entry name" value="Pept_M20D_amidohydro"/>
    <property type="match status" value="1"/>
</dbReference>
<evidence type="ECO:0000259" key="3">
    <source>
        <dbReference type="Pfam" id="PF07687"/>
    </source>
</evidence>
<dbReference type="InterPro" id="IPR036264">
    <property type="entry name" value="Bact_exopeptidase_dim_dom"/>
</dbReference>
<organism evidence="4 5">
    <name type="scientific">Eiseniibacteriota bacterium</name>
    <dbReference type="NCBI Taxonomy" id="2212470"/>
    <lineage>
        <taxon>Bacteria</taxon>
        <taxon>Candidatus Eiseniibacteriota</taxon>
    </lineage>
</organism>
<feature type="domain" description="Peptidase M20 dimerisation" evidence="3">
    <location>
        <begin position="175"/>
        <end position="270"/>
    </location>
</feature>
<protein>
    <submittedName>
        <fullName evidence="4">Amidohydrolase</fullName>
    </submittedName>
</protein>
<evidence type="ECO:0000313" key="4">
    <source>
        <dbReference type="EMBL" id="MBU2689877.1"/>
    </source>
</evidence>
<dbReference type="InterPro" id="IPR002933">
    <property type="entry name" value="Peptidase_M20"/>
</dbReference>
<dbReference type="Gene3D" id="3.40.630.10">
    <property type="entry name" value="Zn peptidases"/>
    <property type="match status" value="1"/>
</dbReference>
<dbReference type="PANTHER" id="PTHR11014:SF169">
    <property type="entry name" value="CLAN MH, FAMILY M20, PEPTIDASE T-LIKE METALLOPEPTIDASE"/>
    <property type="match status" value="1"/>
</dbReference>
<dbReference type="InterPro" id="IPR017439">
    <property type="entry name" value="Amidohydrolase"/>
</dbReference>
<dbReference type="GO" id="GO:0016787">
    <property type="term" value="F:hydrolase activity"/>
    <property type="evidence" value="ECO:0007669"/>
    <property type="project" value="InterPro"/>
</dbReference>
<dbReference type="GO" id="GO:0046872">
    <property type="term" value="F:metal ion binding"/>
    <property type="evidence" value="ECO:0007669"/>
    <property type="project" value="UniProtKB-KW"/>
</dbReference>
<proteinExistence type="predicted"/>
<gene>
    <name evidence="4" type="ORF">KJ970_03045</name>
</gene>
<keyword evidence="1" id="KW-0479">Metal-binding</keyword>